<keyword evidence="1" id="KW-1185">Reference proteome</keyword>
<organism evidence="1 2">
    <name type="scientific">Mesorhabditis belari</name>
    <dbReference type="NCBI Taxonomy" id="2138241"/>
    <lineage>
        <taxon>Eukaryota</taxon>
        <taxon>Metazoa</taxon>
        <taxon>Ecdysozoa</taxon>
        <taxon>Nematoda</taxon>
        <taxon>Chromadorea</taxon>
        <taxon>Rhabditida</taxon>
        <taxon>Rhabditina</taxon>
        <taxon>Rhabditomorpha</taxon>
        <taxon>Rhabditoidea</taxon>
        <taxon>Rhabditidae</taxon>
        <taxon>Mesorhabditinae</taxon>
        <taxon>Mesorhabditis</taxon>
    </lineage>
</organism>
<accession>A0AAF3ESU2</accession>
<sequence>MIIGLVAAQGASNEALASRQCPRWCSGTWPNCLCTVKRSIGFCPIGCTGLPPSCRCDRCPIGCHGFAPNCQCP</sequence>
<evidence type="ECO:0000313" key="1">
    <source>
        <dbReference type="Proteomes" id="UP000887575"/>
    </source>
</evidence>
<dbReference type="WBParaSite" id="MBELARI_LOCUS17115">
    <property type="protein sequence ID" value="MBELARI_LOCUS17115"/>
    <property type="gene ID" value="MBELARI_LOCUS17115"/>
</dbReference>
<protein>
    <submittedName>
        <fullName evidence="2">Uncharacterized protein</fullName>
    </submittedName>
</protein>
<name>A0AAF3ESU2_9BILA</name>
<dbReference type="AlphaFoldDB" id="A0AAF3ESU2"/>
<evidence type="ECO:0000313" key="2">
    <source>
        <dbReference type="WBParaSite" id="MBELARI_LOCUS17115"/>
    </source>
</evidence>
<reference evidence="2" key="1">
    <citation type="submission" date="2024-02" db="UniProtKB">
        <authorList>
            <consortium name="WormBaseParasite"/>
        </authorList>
    </citation>
    <scope>IDENTIFICATION</scope>
</reference>
<proteinExistence type="predicted"/>
<dbReference type="Proteomes" id="UP000887575">
    <property type="component" value="Unassembled WGS sequence"/>
</dbReference>